<dbReference type="InterPro" id="IPR001680">
    <property type="entry name" value="WD40_rpt"/>
</dbReference>
<protein>
    <submittedName>
        <fullName evidence="5">WD_REPEATS_REGION domain-containing protein</fullName>
    </submittedName>
</protein>
<dbReference type="Proteomes" id="UP000024404">
    <property type="component" value="Unassembled WGS sequence"/>
</dbReference>
<dbReference type="GO" id="GO:0035591">
    <property type="term" value="F:signaling adaptor activity"/>
    <property type="evidence" value="ECO:0007669"/>
    <property type="project" value="TreeGrafter"/>
</dbReference>
<evidence type="ECO:0000259" key="4">
    <source>
        <dbReference type="Pfam" id="PF17120"/>
    </source>
</evidence>
<dbReference type="SUPFAM" id="SSF50978">
    <property type="entry name" value="WD40 repeat-like"/>
    <property type="match status" value="1"/>
</dbReference>
<dbReference type="Pfam" id="PF17120">
    <property type="entry name" value="zf-RING_16"/>
    <property type="match status" value="1"/>
</dbReference>
<evidence type="ECO:0000313" key="6">
    <source>
        <dbReference type="Proteomes" id="UP000024404"/>
    </source>
</evidence>
<evidence type="ECO:0000256" key="1">
    <source>
        <dbReference type="ARBA" id="ARBA00022574"/>
    </source>
</evidence>
<reference evidence="6" key="1">
    <citation type="submission" date="2013-10" db="EMBL/GenBank/DDBJ databases">
        <title>Genome sequencing of Onchocerca volvulus.</title>
        <authorList>
            <person name="Cotton J."/>
            <person name="Tsai J."/>
            <person name="Stanley E."/>
            <person name="Tracey A."/>
            <person name="Holroyd N."/>
            <person name="Lustigman S."/>
            <person name="Berriman M."/>
        </authorList>
    </citation>
    <scope>NUCLEOTIDE SEQUENCE</scope>
</reference>
<dbReference type="GO" id="GO:0005774">
    <property type="term" value="C:vacuolar membrane"/>
    <property type="evidence" value="ECO:0007669"/>
    <property type="project" value="TreeGrafter"/>
</dbReference>
<feature type="repeat" description="WD" evidence="3">
    <location>
        <begin position="185"/>
        <end position="218"/>
    </location>
</feature>
<dbReference type="PROSITE" id="PS50294">
    <property type="entry name" value="WD_REPEATS_REGION"/>
    <property type="match status" value="1"/>
</dbReference>
<dbReference type="EMBL" id="CMVM020000331">
    <property type="status" value="NOT_ANNOTATED_CDS"/>
    <property type="molecule type" value="Genomic_DNA"/>
</dbReference>
<dbReference type="InterPro" id="IPR036322">
    <property type="entry name" value="WD40_repeat_dom_sf"/>
</dbReference>
<dbReference type="Pfam" id="PF00400">
    <property type="entry name" value="WD40"/>
    <property type="match status" value="2"/>
</dbReference>
<organism evidence="5 6">
    <name type="scientific">Onchocerca volvulus</name>
    <dbReference type="NCBI Taxonomy" id="6282"/>
    <lineage>
        <taxon>Eukaryota</taxon>
        <taxon>Metazoa</taxon>
        <taxon>Ecdysozoa</taxon>
        <taxon>Nematoda</taxon>
        <taxon>Chromadorea</taxon>
        <taxon>Rhabditida</taxon>
        <taxon>Spirurina</taxon>
        <taxon>Spiruromorpha</taxon>
        <taxon>Filarioidea</taxon>
        <taxon>Onchocercidae</taxon>
        <taxon>Onchocerca</taxon>
    </lineage>
</organism>
<dbReference type="Gene3D" id="2.130.10.10">
    <property type="entry name" value="YVTN repeat-like/Quinoprotein amine dehydrogenase"/>
    <property type="match status" value="2"/>
</dbReference>
<dbReference type="AlphaFoldDB" id="A0A8R1XRZ7"/>
<accession>A0A8R1XRZ7</accession>
<dbReference type="InterPro" id="IPR015943">
    <property type="entry name" value="WD40/YVTN_repeat-like_dom_sf"/>
</dbReference>
<dbReference type="GO" id="GO:1904263">
    <property type="term" value="P:positive regulation of TORC1 signaling"/>
    <property type="evidence" value="ECO:0007669"/>
    <property type="project" value="TreeGrafter"/>
</dbReference>
<sequence>MNTIYCISELPYKESNATVLDNDFTEKYMCIGSPGSVSIMESEKYSAIPRNTKTNRRDVHIIRWQRLNDTSGSHIICVSTQFFDIYTVNSDCLSLLGSTCAHPFNLADVDWCSYDSNLLLSCSIDDAVKCWDLRDLRCPCLQMQVIGGAEQAKWATLSTNLLCTSHGTDLRLWDKRNVRLPLQTVTAHMQKISCVMWHPTSGACFLTAGLDGYIKMWNSSNLTKPRHSLGMLSAPVWKIKFSSDGNEFASIPLPLYGQVEENCSLSLWKTSTLEIVQVIGCENDVLLDLCWQRFRMQRQTYSCLYSASRYGKLRKYNLPLFKDISKEVTEKIDSSKVAENTENTFVLDEEMKEPSKIQTPIKNINDLSKPNKQLLMTPKMEIVENKLCLTVPQRIDVLIAELVPLKYINIEGVTIEQLDDKHSLIMWNKSATLKSRIKAALSLEKRMEGFTHVIIQIIIEENYLSVDEVKIILKKLSDEMVNIDVSLEKEPIMPVILHNLLKIITSMELFVPRSLDIPQRPENVVQFCESASSESAPHSVTPETISTFPPKSTLSSPLLSTSYDRWIPSPRTCGARFNGSGFLVIFGRNELAMRRMQSSKSSFHDESLWLSAERITQTLKCTSLKKNPFSVLDDGHEVVSSTPRSLDEYKHELLLSAEDMHTRFHSFCGHEKCSSPLCRSISGFPFFSRNMAFLHQKFDIASNGTSSLLGMRTSNSLAMLSNMCSSSTQNVRSCRRRGNSGTNVLADDHHHLDGCASISVVVIYDVSVLMSVSKDLARKYRLIGGNALELCLWNRKVVEEVGRKDLENIWQIVELCICLGKSSCQKGYPFNQNKTSTIMLDPGPSEGSVSEEDNMVMAVHPFGRSLINNLLDYFVRINDYQTAAVIICVLDLRNKRTFETIDDTAESSTTAKSDGSVYDTIQANTKSGLNLRLLQQEKEKLCMSEQSSLTASASKTARKFSSIFQNALIGHRQVPTVKIEQDSKTSSIHRIPDTSVNSSAIEQLQHDPAWSVKKNKSNLYSLLDPLYNDRFNEVRYQYASLLFRWRMFSKAAEVMKYSENAPYSAPLRVQSSCPHCHNESLFFKCDKCAIHWKFRCSLCQLPVLGMLTICALCGHGGHSEHMVIWFKENNNCAYGCGCDCKSACF</sequence>
<keyword evidence="1 3" id="KW-0853">WD repeat</keyword>
<proteinExistence type="predicted"/>
<dbReference type="GO" id="GO:0034198">
    <property type="term" value="P:cellular response to amino acid starvation"/>
    <property type="evidence" value="ECO:0007669"/>
    <property type="project" value="TreeGrafter"/>
</dbReference>
<keyword evidence="2" id="KW-0677">Repeat</keyword>
<evidence type="ECO:0000256" key="2">
    <source>
        <dbReference type="ARBA" id="ARBA00022737"/>
    </source>
</evidence>
<keyword evidence="6" id="KW-1185">Reference proteome</keyword>
<evidence type="ECO:0000313" key="5">
    <source>
        <dbReference type="EnsemblMetazoa" id="OVOC13488.1"/>
    </source>
</evidence>
<name>A0A8R1XRZ7_ONCVO</name>
<reference evidence="5" key="2">
    <citation type="submission" date="2022-06" db="UniProtKB">
        <authorList>
            <consortium name="EnsemblMetazoa"/>
        </authorList>
    </citation>
    <scope>IDENTIFICATION</scope>
</reference>
<evidence type="ECO:0000256" key="3">
    <source>
        <dbReference type="PROSITE-ProRule" id="PRU00221"/>
    </source>
</evidence>
<dbReference type="InterPro" id="IPR049566">
    <property type="entry name" value="WDR59_RTC1-like_RING_Znf"/>
</dbReference>
<dbReference type="SMART" id="SM00320">
    <property type="entry name" value="WD40"/>
    <property type="match status" value="3"/>
</dbReference>
<dbReference type="PROSITE" id="PS50082">
    <property type="entry name" value="WD_REPEATS_2"/>
    <property type="match status" value="1"/>
</dbReference>
<dbReference type="GO" id="GO:0035859">
    <property type="term" value="C:Seh1-associated complex"/>
    <property type="evidence" value="ECO:0007669"/>
    <property type="project" value="TreeGrafter"/>
</dbReference>
<dbReference type="PANTHER" id="PTHR46170">
    <property type="entry name" value="GATOR COMPLEX PROTEIN WDR59"/>
    <property type="match status" value="1"/>
</dbReference>
<dbReference type="InterPro" id="IPR049567">
    <property type="entry name" value="WDR59-like"/>
</dbReference>
<feature type="domain" description="WDR59/RTC1-like RING zinc finger" evidence="4">
    <location>
        <begin position="1095"/>
        <end position="1142"/>
    </location>
</feature>
<dbReference type="PANTHER" id="PTHR46170:SF1">
    <property type="entry name" value="GATOR COMPLEX PROTEIN WDR59"/>
    <property type="match status" value="1"/>
</dbReference>
<dbReference type="EnsemblMetazoa" id="OVOC13488.1">
    <property type="protein sequence ID" value="OVOC13488.1"/>
    <property type="gene ID" value="WBGene00255514"/>
</dbReference>